<sequence length="501" mass="57621">MALLVFILFLITILVTWYQRKFYRRNALLAKIPGYKSYPIVGSNLALIGKSASEIFEIFQEASEKLGPVWRLDLNPFTTVVFTSDVKMIESLLSSQKLHDKGNGYNFVRGWLQEGLLLSTGKKWHQRRRIITPAFHFNILQQFVEIMDHHGQICVSNLKKFDGQEIDFFSRISLYALDVICESAMGCKINAQKNSESEYIKAVKEIANIIFLRTFNQFKRIDFLYQFTEMYQREQKALKVLHNFTDSVIVSRRKELESTSHADNNENEIDFGIKKRKAFLDLLLQSTIDGNPLTNSDIREEVDTFMFGGHDTTTTSATCFTLYNLAKYPEIQEKVFEECKTTLGDDLQQPVTIHDLNNLHYLELTIKETLRLYPSVPCYGRNIKEDVTIGHLTIPKNTNVNVAAFFLGRNPDLFLDPLKFDPLSFDAETNNEKNNSYAYVPSSAGIGQKFAMLEMKSIVAKIIRNFKLSVTKENEKLELIAELVLRPVNGVKLRVQKRNND</sequence>
<dbReference type="InterPro" id="IPR050196">
    <property type="entry name" value="Cytochrome_P450_Monoox"/>
</dbReference>
<reference evidence="8 9" key="1">
    <citation type="submission" date="2015-04" db="EMBL/GenBank/DDBJ databases">
        <authorList>
            <person name="Syromyatnikov M.Y."/>
            <person name="Popov V.N."/>
        </authorList>
    </citation>
    <scope>NUCLEOTIDE SEQUENCE [LARGE SCALE GENOMIC DNA]</scope>
</reference>
<dbReference type="CDD" id="cd20628">
    <property type="entry name" value="CYP4"/>
    <property type="match status" value="1"/>
</dbReference>
<dbReference type="Proteomes" id="UP000183832">
    <property type="component" value="Unassembled WGS sequence"/>
</dbReference>
<evidence type="ECO:0000313" key="8">
    <source>
        <dbReference type="EMBL" id="CRK94498.1"/>
    </source>
</evidence>
<protein>
    <submittedName>
        <fullName evidence="8">CLUMA_CG008003, isoform A</fullName>
    </submittedName>
</protein>
<comment type="similarity">
    <text evidence="2">Belongs to the cytochrome P450 family.</text>
</comment>
<evidence type="ECO:0000256" key="7">
    <source>
        <dbReference type="ARBA" id="ARBA00023033"/>
    </source>
</evidence>
<comment type="cofactor">
    <cofactor evidence="1">
        <name>heme</name>
        <dbReference type="ChEBI" id="CHEBI:30413"/>
    </cofactor>
</comment>
<keyword evidence="7" id="KW-0503">Monooxygenase</keyword>
<evidence type="ECO:0000256" key="4">
    <source>
        <dbReference type="ARBA" id="ARBA00022723"/>
    </source>
</evidence>
<evidence type="ECO:0000256" key="5">
    <source>
        <dbReference type="ARBA" id="ARBA00023002"/>
    </source>
</evidence>
<evidence type="ECO:0000256" key="3">
    <source>
        <dbReference type="ARBA" id="ARBA00022617"/>
    </source>
</evidence>
<dbReference type="GO" id="GO:0005506">
    <property type="term" value="F:iron ion binding"/>
    <property type="evidence" value="ECO:0007669"/>
    <property type="project" value="InterPro"/>
</dbReference>
<dbReference type="AlphaFoldDB" id="A0A1J1I418"/>
<name>A0A1J1I418_9DIPT</name>
<dbReference type="PANTHER" id="PTHR24291:SF203">
    <property type="entry name" value="CYTOCHROME P450 4D1-RELATED"/>
    <property type="match status" value="1"/>
</dbReference>
<dbReference type="InterPro" id="IPR001128">
    <property type="entry name" value="Cyt_P450"/>
</dbReference>
<dbReference type="STRING" id="568069.A0A1J1I418"/>
<keyword evidence="5" id="KW-0560">Oxidoreductase</keyword>
<evidence type="ECO:0000256" key="6">
    <source>
        <dbReference type="ARBA" id="ARBA00023004"/>
    </source>
</evidence>
<dbReference type="SUPFAM" id="SSF48264">
    <property type="entry name" value="Cytochrome P450"/>
    <property type="match status" value="1"/>
</dbReference>
<keyword evidence="4" id="KW-0479">Metal-binding</keyword>
<organism evidence="8 9">
    <name type="scientific">Clunio marinus</name>
    <dbReference type="NCBI Taxonomy" id="568069"/>
    <lineage>
        <taxon>Eukaryota</taxon>
        <taxon>Metazoa</taxon>
        <taxon>Ecdysozoa</taxon>
        <taxon>Arthropoda</taxon>
        <taxon>Hexapoda</taxon>
        <taxon>Insecta</taxon>
        <taxon>Pterygota</taxon>
        <taxon>Neoptera</taxon>
        <taxon>Endopterygota</taxon>
        <taxon>Diptera</taxon>
        <taxon>Nematocera</taxon>
        <taxon>Chironomoidea</taxon>
        <taxon>Chironomidae</taxon>
        <taxon>Clunio</taxon>
    </lineage>
</organism>
<dbReference type="GO" id="GO:0020037">
    <property type="term" value="F:heme binding"/>
    <property type="evidence" value="ECO:0007669"/>
    <property type="project" value="InterPro"/>
</dbReference>
<dbReference type="GO" id="GO:0004497">
    <property type="term" value="F:monooxygenase activity"/>
    <property type="evidence" value="ECO:0007669"/>
    <property type="project" value="UniProtKB-KW"/>
</dbReference>
<evidence type="ECO:0000256" key="1">
    <source>
        <dbReference type="ARBA" id="ARBA00001971"/>
    </source>
</evidence>
<keyword evidence="9" id="KW-1185">Reference proteome</keyword>
<dbReference type="EMBL" id="CVRI01000039">
    <property type="protein sequence ID" value="CRK94498.1"/>
    <property type="molecule type" value="Genomic_DNA"/>
</dbReference>
<dbReference type="Gene3D" id="1.10.630.10">
    <property type="entry name" value="Cytochrome P450"/>
    <property type="match status" value="1"/>
</dbReference>
<dbReference type="OrthoDB" id="1470350at2759"/>
<dbReference type="InterPro" id="IPR002401">
    <property type="entry name" value="Cyt_P450_E_grp-I"/>
</dbReference>
<keyword evidence="3" id="KW-0349">Heme</keyword>
<dbReference type="PRINTS" id="PR00463">
    <property type="entry name" value="EP450I"/>
</dbReference>
<dbReference type="GO" id="GO:0016705">
    <property type="term" value="F:oxidoreductase activity, acting on paired donors, with incorporation or reduction of molecular oxygen"/>
    <property type="evidence" value="ECO:0007669"/>
    <property type="project" value="InterPro"/>
</dbReference>
<accession>A0A1J1I418</accession>
<gene>
    <name evidence="8" type="primary">similar to Cytochrome P450 4d1</name>
    <name evidence="8" type="ORF">CLUMA_CG008003</name>
</gene>
<evidence type="ECO:0000313" key="9">
    <source>
        <dbReference type="Proteomes" id="UP000183832"/>
    </source>
</evidence>
<proteinExistence type="inferred from homology"/>
<dbReference type="InterPro" id="IPR036396">
    <property type="entry name" value="Cyt_P450_sf"/>
</dbReference>
<dbReference type="Pfam" id="PF00067">
    <property type="entry name" value="p450"/>
    <property type="match status" value="1"/>
</dbReference>
<dbReference type="PANTHER" id="PTHR24291">
    <property type="entry name" value="CYTOCHROME P450 FAMILY 4"/>
    <property type="match status" value="1"/>
</dbReference>
<evidence type="ECO:0000256" key="2">
    <source>
        <dbReference type="ARBA" id="ARBA00010617"/>
    </source>
</evidence>
<keyword evidence="6" id="KW-0408">Iron</keyword>